<name>A0A9D5A7I8_PEA</name>
<feature type="non-terminal residue" evidence="4">
    <location>
        <position position="1"/>
    </location>
</feature>
<dbReference type="FunFam" id="1.25.40.10:FF:000196">
    <property type="entry name" value="Pentatricopeptide repeat-containing protein At4g14850"/>
    <property type="match status" value="1"/>
</dbReference>
<feature type="repeat" description="PPR" evidence="3">
    <location>
        <begin position="342"/>
        <end position="376"/>
    </location>
</feature>
<dbReference type="Pfam" id="PF01535">
    <property type="entry name" value="PPR"/>
    <property type="match status" value="5"/>
</dbReference>
<dbReference type="AlphaFoldDB" id="A0A9D5A7I8"/>
<feature type="repeat" description="PPR" evidence="3">
    <location>
        <begin position="480"/>
        <end position="515"/>
    </location>
</feature>
<dbReference type="GO" id="GO:0009451">
    <property type="term" value="P:RNA modification"/>
    <property type="evidence" value="ECO:0007669"/>
    <property type="project" value="InterPro"/>
</dbReference>
<dbReference type="EMBL" id="JAMSHJ010000006">
    <property type="protein sequence ID" value="KAI5395465.1"/>
    <property type="molecule type" value="Genomic_DNA"/>
</dbReference>
<evidence type="ECO:0000313" key="4">
    <source>
        <dbReference type="EMBL" id="KAI5395465.1"/>
    </source>
</evidence>
<proteinExistence type="inferred from homology"/>
<feature type="repeat" description="PPR" evidence="3">
    <location>
        <begin position="176"/>
        <end position="210"/>
    </location>
</feature>
<dbReference type="Pfam" id="PF20431">
    <property type="entry name" value="E_motif"/>
    <property type="match status" value="1"/>
</dbReference>
<accession>A0A9D5A7I8</accession>
<dbReference type="Proteomes" id="UP001058974">
    <property type="component" value="Chromosome 6"/>
</dbReference>
<dbReference type="PROSITE" id="PS51375">
    <property type="entry name" value="PPR"/>
    <property type="match status" value="5"/>
</dbReference>
<dbReference type="Pfam" id="PF12854">
    <property type="entry name" value="PPR_1"/>
    <property type="match status" value="1"/>
</dbReference>
<protein>
    <recommendedName>
        <fullName evidence="6">Pentatricopeptide repeat-containing protein</fullName>
    </recommendedName>
</protein>
<organism evidence="4 5">
    <name type="scientific">Pisum sativum</name>
    <name type="common">Garden pea</name>
    <name type="synonym">Lathyrus oleraceus</name>
    <dbReference type="NCBI Taxonomy" id="3888"/>
    <lineage>
        <taxon>Eukaryota</taxon>
        <taxon>Viridiplantae</taxon>
        <taxon>Streptophyta</taxon>
        <taxon>Embryophyta</taxon>
        <taxon>Tracheophyta</taxon>
        <taxon>Spermatophyta</taxon>
        <taxon>Magnoliopsida</taxon>
        <taxon>eudicotyledons</taxon>
        <taxon>Gunneridae</taxon>
        <taxon>Pentapetalae</taxon>
        <taxon>rosids</taxon>
        <taxon>fabids</taxon>
        <taxon>Fabales</taxon>
        <taxon>Fabaceae</taxon>
        <taxon>Papilionoideae</taxon>
        <taxon>50 kb inversion clade</taxon>
        <taxon>NPAAA clade</taxon>
        <taxon>Hologalegina</taxon>
        <taxon>IRL clade</taxon>
        <taxon>Fabeae</taxon>
        <taxon>Lathyrus</taxon>
    </lineage>
</organism>
<sequence length="671" mass="74493">NDEMKIRNAVALNVQFQTQPTPYRNLFKTLGGGLDVAAYGSTIQHCTNHRLVRQGKQLHARLFPFSIIPDNFLASKLITFYSKCNLTPEARNVFDKIPHKNTFSWNAMLIAYSSNSFFNDAVNLFASFVSSTDTGVSPDNFTVTCILKALPSSSSSSHKSAEGIHCFVLCRGFDSDVFVLNALVMCYCRCGRTEMARKVFDEMTDRDIVTWNSMIGGYSQSGLYQECKRLYLEMLGVEGKGIVPNAVTIGSVMQACGQSKDLSFGMKVHQFLKDNGIETDVLLHNAVVAMYAKCGCLDYARELFDEMSEKDEVSYGSIISGYMINGFVDKALDVLKGMENPGLSTWNAVVSGMVQNNQFEGALDLVREMQGFGLKLKPNAVTLASIFPLFSCFSNLRGVKELHGYAVRRSYDRSIYVATAIVDTYAKLGFIHVARRVFDQSRSRSLIIWTAIISAYAAHGDASLALGLFDQMLDRGIQPDPVTLTSVLTACAHSGLVHEAWNVFNDMPSRCGIQPVVEHYACMVGVLSRAGKLSEAAKFISEMPVEPTAKVWGALLHGASIYGDVEMGKFVCDHLFEIEPENTGNYIIMANLYSRAGRWGEAGKIREMMDKIGLQKIRGSSWIETNGRLLEFIAKDMSNEMSDEIYALLEGLLGLMREEGYILQEELDYEM</sequence>
<dbReference type="GO" id="GO:0003723">
    <property type="term" value="F:RNA binding"/>
    <property type="evidence" value="ECO:0007669"/>
    <property type="project" value="InterPro"/>
</dbReference>
<comment type="similarity">
    <text evidence="2">Belongs to the PPR family. PCMP-E subfamily.</text>
</comment>
<dbReference type="PANTHER" id="PTHR47926:SF472">
    <property type="entry name" value="REPEAT (PPR) SUPERFAMILY PROTEIN, PUTATIVE-RELATED"/>
    <property type="match status" value="1"/>
</dbReference>
<gene>
    <name evidence="4" type="ORF">KIW84_061873</name>
</gene>
<dbReference type="Pfam" id="PF13041">
    <property type="entry name" value="PPR_2"/>
    <property type="match status" value="2"/>
</dbReference>
<evidence type="ECO:0000313" key="5">
    <source>
        <dbReference type="Proteomes" id="UP001058974"/>
    </source>
</evidence>
<evidence type="ECO:0000256" key="3">
    <source>
        <dbReference type="PROSITE-ProRule" id="PRU00708"/>
    </source>
</evidence>
<evidence type="ECO:0000256" key="1">
    <source>
        <dbReference type="ARBA" id="ARBA00022737"/>
    </source>
</evidence>
<feature type="repeat" description="PPR" evidence="3">
    <location>
        <begin position="445"/>
        <end position="479"/>
    </location>
</feature>
<dbReference type="InterPro" id="IPR011990">
    <property type="entry name" value="TPR-like_helical_dom_sf"/>
</dbReference>
<evidence type="ECO:0008006" key="6">
    <source>
        <dbReference type="Google" id="ProtNLM"/>
    </source>
</evidence>
<dbReference type="FunFam" id="1.25.40.10:FF:000090">
    <property type="entry name" value="Pentatricopeptide repeat-containing protein, chloroplastic"/>
    <property type="match status" value="1"/>
</dbReference>
<reference evidence="4 5" key="1">
    <citation type="journal article" date="2022" name="Nat. Genet.">
        <title>Improved pea reference genome and pan-genome highlight genomic features and evolutionary characteristics.</title>
        <authorList>
            <person name="Yang T."/>
            <person name="Liu R."/>
            <person name="Luo Y."/>
            <person name="Hu S."/>
            <person name="Wang D."/>
            <person name="Wang C."/>
            <person name="Pandey M.K."/>
            <person name="Ge S."/>
            <person name="Xu Q."/>
            <person name="Li N."/>
            <person name="Li G."/>
            <person name="Huang Y."/>
            <person name="Saxena R.K."/>
            <person name="Ji Y."/>
            <person name="Li M."/>
            <person name="Yan X."/>
            <person name="He Y."/>
            <person name="Liu Y."/>
            <person name="Wang X."/>
            <person name="Xiang C."/>
            <person name="Varshney R.K."/>
            <person name="Ding H."/>
            <person name="Gao S."/>
            <person name="Zong X."/>
        </authorList>
    </citation>
    <scope>NUCLEOTIDE SEQUENCE [LARGE SCALE GENOMIC DNA]</scope>
    <source>
        <strain evidence="4 5">cv. Zhongwan 6</strain>
    </source>
</reference>
<keyword evidence="1" id="KW-0677">Repeat</keyword>
<dbReference type="Gene3D" id="1.25.40.10">
    <property type="entry name" value="Tetratricopeptide repeat domain"/>
    <property type="match status" value="4"/>
</dbReference>
<evidence type="ECO:0000256" key="2">
    <source>
        <dbReference type="ARBA" id="ARBA00061659"/>
    </source>
</evidence>
<dbReference type="PANTHER" id="PTHR47926">
    <property type="entry name" value="PENTATRICOPEPTIDE REPEAT-CONTAINING PROTEIN"/>
    <property type="match status" value="1"/>
</dbReference>
<keyword evidence="5" id="KW-1185">Reference proteome</keyword>
<dbReference type="InterPro" id="IPR046960">
    <property type="entry name" value="PPR_At4g14850-like_plant"/>
</dbReference>
<dbReference type="NCBIfam" id="TIGR00756">
    <property type="entry name" value="PPR"/>
    <property type="match status" value="7"/>
</dbReference>
<feature type="repeat" description="PPR" evidence="3">
    <location>
        <begin position="280"/>
        <end position="314"/>
    </location>
</feature>
<dbReference type="InterPro" id="IPR002885">
    <property type="entry name" value="PPR_rpt"/>
</dbReference>
<comment type="caution">
    <text evidence="4">The sequence shown here is derived from an EMBL/GenBank/DDBJ whole genome shotgun (WGS) entry which is preliminary data.</text>
</comment>
<dbReference type="InterPro" id="IPR046848">
    <property type="entry name" value="E_motif"/>
</dbReference>
<dbReference type="Gramene" id="Psat06G0187300-T1">
    <property type="protein sequence ID" value="KAI5395465.1"/>
    <property type="gene ID" value="KIW84_061873"/>
</dbReference>